<dbReference type="PANTHER" id="PTHR39394:SF1">
    <property type="entry name" value="DNAJ HOMOLOGUE SUBFAMILY C MEMBER 28 CONSERVED DOMAIN-CONTAINING PROTEIN"/>
    <property type="match status" value="1"/>
</dbReference>
<sequence>MLVNGGKIRPYNAKAIRLWLARTRYYSGKQSNGEHEGYMVRRLAALAEEARPLKDDPAAGRPYIPGDDQLGNKQDNPEESSRRQKELIDEIYARVEGSKFNYLNQDKIAYTKIPAGAPKQAREIAESIPWSGTESVHDANLRMLMDVHKPLKPGLAGNVKGTLRPPKFKPPPSRSERLFKARESSLDYTLNKEAGDTPKGGSMKADIEEESGPSFKELYKERLLGPSGIPSAFAAINSLASQRIEDAIARGQFRDIPRGKPLEHDHHTSSPYIDTTEYFLNKIIQRQGAAPPWIEKQIKLNSGIEQFRNALVDRWRKKAVLMVIQEANILLSSDAPATSAEIERAVRIATSYSNIEADSNSTGARDLRDTEWLKSERTYHELMINDINNTIRGYNLQAPGSARKGYLELEQELDLCFKTVAETLPSAVKRYLVPNESMPDDAVPIGLSKDSLHKQSHLYVEDPNNHYGLSHLFKDVVKRVWSKK</sequence>
<dbReference type="AlphaFoldDB" id="A0A167FFI9"/>
<gene>
    <name evidence="3" type="ORF">AWJ20_2864</name>
</gene>
<feature type="compositionally biased region" description="Basic and acidic residues" evidence="1">
    <location>
        <begin position="75"/>
        <end position="84"/>
    </location>
</feature>
<dbReference type="OrthoDB" id="1922282at2759"/>
<organism evidence="3 4">
    <name type="scientific">Sugiyamaella lignohabitans</name>
    <dbReference type="NCBI Taxonomy" id="796027"/>
    <lineage>
        <taxon>Eukaryota</taxon>
        <taxon>Fungi</taxon>
        <taxon>Dikarya</taxon>
        <taxon>Ascomycota</taxon>
        <taxon>Saccharomycotina</taxon>
        <taxon>Dipodascomycetes</taxon>
        <taxon>Dipodascales</taxon>
        <taxon>Trichomonascaceae</taxon>
        <taxon>Sugiyamaella</taxon>
    </lineage>
</organism>
<dbReference type="Pfam" id="PF09350">
    <property type="entry name" value="DJC28_CD"/>
    <property type="match status" value="1"/>
</dbReference>
<dbReference type="GeneID" id="30034822"/>
<keyword evidence="4" id="KW-1185">Reference proteome</keyword>
<dbReference type="EMBL" id="CP014503">
    <property type="protein sequence ID" value="ANB15238.1"/>
    <property type="molecule type" value="Genomic_DNA"/>
</dbReference>
<protein>
    <recommendedName>
        <fullName evidence="2">DnaJ homologue subfamily C member 28 conserved domain-containing protein</fullName>
    </recommendedName>
</protein>
<name>A0A167FFI9_9ASCO</name>
<reference evidence="3 4" key="1">
    <citation type="submission" date="2016-02" db="EMBL/GenBank/DDBJ databases">
        <title>Complete genome sequence and transcriptome regulation of the pentose utilising yeast Sugiyamaella lignohabitans.</title>
        <authorList>
            <person name="Bellasio M."/>
            <person name="Peymann A."/>
            <person name="Valli M."/>
            <person name="Sipitzky M."/>
            <person name="Graf A."/>
            <person name="Sauer M."/>
            <person name="Marx H."/>
            <person name="Mattanovich D."/>
        </authorList>
    </citation>
    <scope>NUCLEOTIDE SEQUENCE [LARGE SCALE GENOMIC DNA]</scope>
    <source>
        <strain evidence="3 4">CBS 10342</strain>
    </source>
</reference>
<proteinExistence type="predicted"/>
<evidence type="ECO:0000259" key="2">
    <source>
        <dbReference type="Pfam" id="PF09350"/>
    </source>
</evidence>
<feature type="domain" description="DnaJ homologue subfamily C member 28 conserved" evidence="2">
    <location>
        <begin position="239"/>
        <end position="308"/>
    </location>
</feature>
<evidence type="ECO:0000313" key="3">
    <source>
        <dbReference type="EMBL" id="ANB15238.1"/>
    </source>
</evidence>
<feature type="region of interest" description="Disordered" evidence="1">
    <location>
        <begin position="155"/>
        <end position="177"/>
    </location>
</feature>
<dbReference type="PANTHER" id="PTHR39394">
    <property type="entry name" value="YALI0E31793P"/>
    <property type="match status" value="1"/>
</dbReference>
<dbReference type="InterPro" id="IPR018961">
    <property type="entry name" value="DnaJ_homolog_subfam-C_membr-28"/>
</dbReference>
<evidence type="ECO:0000256" key="1">
    <source>
        <dbReference type="SAM" id="MobiDB-lite"/>
    </source>
</evidence>
<dbReference type="Proteomes" id="UP000189580">
    <property type="component" value="Chromosome b"/>
</dbReference>
<accession>A0A167FFI9</accession>
<dbReference type="RefSeq" id="XP_018737715.1">
    <property type="nucleotide sequence ID" value="XM_018879837.1"/>
</dbReference>
<evidence type="ECO:0000313" key="4">
    <source>
        <dbReference type="Proteomes" id="UP000189580"/>
    </source>
</evidence>
<dbReference type="KEGG" id="slb:AWJ20_2864"/>
<feature type="region of interest" description="Disordered" evidence="1">
    <location>
        <begin position="51"/>
        <end position="84"/>
    </location>
</feature>